<feature type="transmembrane region" description="Helical" evidence="6">
    <location>
        <begin position="100"/>
        <end position="121"/>
    </location>
</feature>
<evidence type="ECO:0000313" key="7">
    <source>
        <dbReference type="EMBL" id="LAB67063.1"/>
    </source>
</evidence>
<dbReference type="InterPro" id="IPR007919">
    <property type="entry name" value="UPF0220"/>
</dbReference>
<keyword evidence="3 6" id="KW-0812">Transmembrane</keyword>
<dbReference type="AlphaFoldDB" id="A0A2P2HZ73"/>
<dbReference type="PANTHER" id="PTHR13180">
    <property type="entry name" value="SMALL MEMBRANE PROTEIN-RELATED"/>
    <property type="match status" value="1"/>
</dbReference>
<evidence type="ECO:0000256" key="4">
    <source>
        <dbReference type="ARBA" id="ARBA00022989"/>
    </source>
</evidence>
<protein>
    <submittedName>
        <fullName evidence="7">Transmembrane protein 50A-like</fullName>
    </submittedName>
</protein>
<organism evidence="7">
    <name type="scientific">Hirondellea gigas</name>
    <dbReference type="NCBI Taxonomy" id="1518452"/>
    <lineage>
        <taxon>Eukaryota</taxon>
        <taxon>Metazoa</taxon>
        <taxon>Ecdysozoa</taxon>
        <taxon>Arthropoda</taxon>
        <taxon>Crustacea</taxon>
        <taxon>Multicrustacea</taxon>
        <taxon>Malacostraca</taxon>
        <taxon>Eumalacostraca</taxon>
        <taxon>Peracarida</taxon>
        <taxon>Amphipoda</taxon>
        <taxon>Amphilochidea</taxon>
        <taxon>Lysianassida</taxon>
        <taxon>Lysianassidira</taxon>
        <taxon>Lysianassoidea</taxon>
        <taxon>Lysianassidae</taxon>
        <taxon>Hirondellea</taxon>
    </lineage>
</organism>
<dbReference type="Pfam" id="PF05255">
    <property type="entry name" value="UPF0220"/>
    <property type="match status" value="1"/>
</dbReference>
<dbReference type="EMBL" id="IACF01001354">
    <property type="protein sequence ID" value="LAB67063.1"/>
    <property type="molecule type" value="mRNA"/>
</dbReference>
<comment type="similarity">
    <text evidence="2">Belongs to the UPF0220 family.</text>
</comment>
<reference evidence="7" key="1">
    <citation type="journal article" date="2018" name="Biosci. Biotechnol. Biochem.">
        <title>Polysaccharide hydrolase of the hadal zone amphipods Hirondellea gigas.</title>
        <authorList>
            <person name="Kobayashi H."/>
            <person name="Nagahama T."/>
            <person name="Arai W."/>
            <person name="Sasagawa Y."/>
            <person name="Umeda M."/>
            <person name="Hayashi T."/>
            <person name="Nikaido I."/>
            <person name="Watanabe H."/>
            <person name="Oguri K."/>
            <person name="Kitazato H."/>
            <person name="Fujioka K."/>
            <person name="Kido Y."/>
            <person name="Takami H."/>
        </authorList>
    </citation>
    <scope>NUCLEOTIDE SEQUENCE</scope>
    <source>
        <tissue evidence="7">Whole body</tissue>
    </source>
</reference>
<feature type="transmembrane region" description="Helical" evidence="6">
    <location>
        <begin position="133"/>
        <end position="152"/>
    </location>
</feature>
<keyword evidence="5 6" id="KW-0472">Membrane</keyword>
<proteinExistence type="evidence at transcript level"/>
<accession>A0A2P2HZ73</accession>
<keyword evidence="4 6" id="KW-1133">Transmembrane helix</keyword>
<dbReference type="GO" id="GO:0016020">
    <property type="term" value="C:membrane"/>
    <property type="evidence" value="ECO:0007669"/>
    <property type="project" value="UniProtKB-SubCell"/>
</dbReference>
<evidence type="ECO:0000256" key="6">
    <source>
        <dbReference type="SAM" id="Phobius"/>
    </source>
</evidence>
<evidence type="ECO:0000256" key="1">
    <source>
        <dbReference type="ARBA" id="ARBA00004141"/>
    </source>
</evidence>
<evidence type="ECO:0000256" key="3">
    <source>
        <dbReference type="ARBA" id="ARBA00022692"/>
    </source>
</evidence>
<feature type="transmembrane region" description="Helical" evidence="6">
    <location>
        <begin position="60"/>
        <end position="79"/>
    </location>
</feature>
<feature type="transmembrane region" description="Helical" evidence="6">
    <location>
        <begin position="27"/>
        <end position="45"/>
    </location>
</feature>
<evidence type="ECO:0000256" key="5">
    <source>
        <dbReference type="ARBA" id="ARBA00023136"/>
    </source>
</evidence>
<comment type="subcellular location">
    <subcellularLocation>
        <location evidence="1">Membrane</location>
        <topology evidence="1">Multi-pass membrane protein</topology>
    </subcellularLocation>
</comment>
<evidence type="ECO:0000256" key="2">
    <source>
        <dbReference type="ARBA" id="ARBA00005335"/>
    </source>
</evidence>
<name>A0A2P2HZ73_9CRUS</name>
<sequence>MPECCSNIAERLPPVFENWEPAERRNFFASVFAGLMFSAGWWFIIDAAAMYPSNEVLSHSYHACGVMATIAMFMINTISNGQVRGDSYDGGCMGSFGARIWLFFGLMLSFGSLIGACWILFDGYVASGFTPVYPGVAVFMQNLLIFLSSIVYKFGRHEDTWG</sequence>